<gene>
    <name evidence="1" type="ORF">SUZIE_207890</name>
</gene>
<comment type="caution">
    <text evidence="1">The sequence shown here is derived from an EMBL/GenBank/DDBJ whole genome shotgun (WGS) entry which is preliminary data.</text>
</comment>
<protein>
    <submittedName>
        <fullName evidence="1">Actin, cytoplasmic 1</fullName>
    </submittedName>
</protein>
<dbReference type="InterPro" id="IPR043129">
    <property type="entry name" value="ATPase_NBD"/>
</dbReference>
<reference evidence="1" key="1">
    <citation type="submission" date="2020-03" db="EMBL/GenBank/DDBJ databases">
        <title>Studies in the Genomics of Life Span.</title>
        <authorList>
            <person name="Glass D."/>
        </authorList>
    </citation>
    <scope>NUCLEOTIDE SEQUENCE</scope>
    <source>
        <strain evidence="1">SUZIE</strain>
        <tissue evidence="1">Muscle</tissue>
    </source>
</reference>
<proteinExistence type="predicted"/>
<name>A0AA41NIH2_SCICA</name>
<dbReference type="AlphaFoldDB" id="A0AA41NIH2"/>
<dbReference type="PANTHER" id="PTHR11937">
    <property type="entry name" value="ACTIN"/>
    <property type="match status" value="1"/>
</dbReference>
<dbReference type="Pfam" id="PF00022">
    <property type="entry name" value="Actin"/>
    <property type="match status" value="1"/>
</dbReference>
<evidence type="ECO:0000313" key="2">
    <source>
        <dbReference type="Proteomes" id="UP001166674"/>
    </source>
</evidence>
<accession>A0AA41NIH2</accession>
<sequence>MSETFNTPARYVAIQAVLSLYASGRATGIVMNSGDGVTHPVPVYEGNVLPHAILRLDLAGWGLTDYLMKILTERGYSFATTVEQESVCDFRRSCVTYAALNFEQEMATAASSLPGEEL</sequence>
<dbReference type="Gene3D" id="3.30.420.40">
    <property type="match status" value="2"/>
</dbReference>
<dbReference type="EMBL" id="JAATJV010439522">
    <property type="protein sequence ID" value="MBZ3890424.1"/>
    <property type="molecule type" value="Genomic_DNA"/>
</dbReference>
<dbReference type="SUPFAM" id="SSF53067">
    <property type="entry name" value="Actin-like ATPase domain"/>
    <property type="match status" value="2"/>
</dbReference>
<keyword evidence="2" id="KW-1185">Reference proteome</keyword>
<organism evidence="1 2">
    <name type="scientific">Sciurus carolinensis</name>
    <name type="common">Eastern gray squirrel</name>
    <dbReference type="NCBI Taxonomy" id="30640"/>
    <lineage>
        <taxon>Eukaryota</taxon>
        <taxon>Metazoa</taxon>
        <taxon>Chordata</taxon>
        <taxon>Craniata</taxon>
        <taxon>Vertebrata</taxon>
        <taxon>Euteleostomi</taxon>
        <taxon>Mammalia</taxon>
        <taxon>Eutheria</taxon>
        <taxon>Euarchontoglires</taxon>
        <taxon>Glires</taxon>
        <taxon>Rodentia</taxon>
        <taxon>Sciuromorpha</taxon>
        <taxon>Sciuridae</taxon>
        <taxon>Sciurinae</taxon>
        <taxon>Sciurini</taxon>
        <taxon>Sciurus</taxon>
    </lineage>
</organism>
<dbReference type="Proteomes" id="UP001166674">
    <property type="component" value="Unassembled WGS sequence"/>
</dbReference>
<dbReference type="InterPro" id="IPR004000">
    <property type="entry name" value="Actin"/>
</dbReference>
<evidence type="ECO:0000313" key="1">
    <source>
        <dbReference type="EMBL" id="MBZ3890424.1"/>
    </source>
</evidence>
<dbReference type="Gene3D" id="3.90.640.10">
    <property type="entry name" value="Actin, Chain A, domain 4"/>
    <property type="match status" value="1"/>
</dbReference>